<dbReference type="Pfam" id="PF00179">
    <property type="entry name" value="UQ_con"/>
    <property type="match status" value="1"/>
</dbReference>
<dbReference type="GO" id="GO:0005524">
    <property type="term" value="F:ATP binding"/>
    <property type="evidence" value="ECO:0007669"/>
    <property type="project" value="UniProtKB-KW"/>
</dbReference>
<gene>
    <name evidence="9" type="ORF">F2P56_001954</name>
</gene>
<dbReference type="EC" id="2.3.2.23" evidence="1"/>
<evidence type="ECO:0000256" key="6">
    <source>
        <dbReference type="SAM" id="MobiDB-lite"/>
    </source>
</evidence>
<feature type="domain" description="UBC core" evidence="8">
    <location>
        <begin position="279"/>
        <end position="439"/>
    </location>
</feature>
<dbReference type="Gene3D" id="3.10.110.10">
    <property type="entry name" value="Ubiquitin Conjugating Enzyme"/>
    <property type="match status" value="1"/>
</dbReference>
<sequence>NFGWRTELSLFPTLVSHLYYFYFFVLYLEYLGRYWVTMEMDLEVQDYASGTPQTLISKKPKHDEINMGSKGKTKITYDETLQDQVKDASASDPGNSTVVGSPDSVNHLKSSAPGSLNSNNLHSSNSDITYHDDEGDGTGVGEDDAVFIEDDDYVSDYDDNDDFLYDDGYTGMQSQFDKVDFPPGVEAPLPWLNDRDSSANIQPSTRTLTISDIPDSKKQAAATSSSSIPADSKLKEKVEADEDAVIQKLQQFKQFDIVDDFSDHHFSRMGFSDGKPPKNWAKRIQEEWKMLEKNLPDTIFVRAYEARMELLRAVIIGPAGTPYHDGLFVFDCLFPTTYPSSPPMVYYYSGGLRLNPNLYDCGKVCLSLLGTWTGKQNEMWIPEKSTMLQVLVSIQALILNAKPFFNEPGYETTYVGAEGERRSMEYNDNAFILSLKTMIYTVRRPPKYFEDFVAGHFQHRARDILVACKAYMEGAPVGSVNDGAHDDAGAHDNDGKRRSSDFKSTLAKMINMLITNFTKNGSTDIEQFRLVA</sequence>
<evidence type="ECO:0000313" key="10">
    <source>
        <dbReference type="Proteomes" id="UP000619265"/>
    </source>
</evidence>
<dbReference type="EMBL" id="LIHL02000001">
    <property type="protein sequence ID" value="KAF5481289.1"/>
    <property type="molecule type" value="Genomic_DNA"/>
</dbReference>
<dbReference type="CDD" id="cd23837">
    <property type="entry name" value="UBCc_UBE2O"/>
    <property type="match status" value="1"/>
</dbReference>
<feature type="non-terminal residue" evidence="9">
    <location>
        <position position="532"/>
    </location>
</feature>
<protein>
    <recommendedName>
        <fullName evidence="1">E2 ubiquitin-conjugating enzyme</fullName>
        <ecNumber evidence="1">2.3.2.23</ecNumber>
    </recommendedName>
</protein>
<dbReference type="SUPFAM" id="SSF54495">
    <property type="entry name" value="UBC-like"/>
    <property type="match status" value="1"/>
</dbReference>
<evidence type="ECO:0000256" key="7">
    <source>
        <dbReference type="SAM" id="Phobius"/>
    </source>
</evidence>
<evidence type="ECO:0000256" key="2">
    <source>
        <dbReference type="ARBA" id="ARBA00022679"/>
    </source>
</evidence>
<evidence type="ECO:0000256" key="5">
    <source>
        <dbReference type="ARBA" id="ARBA00022840"/>
    </source>
</evidence>
<feature type="compositionally biased region" description="Acidic residues" evidence="6">
    <location>
        <begin position="133"/>
        <end position="143"/>
    </location>
</feature>
<dbReference type="PANTHER" id="PTHR46116:SF18">
    <property type="entry name" value="UBIQUITIN-CONJUGATING ENZYME E2 38 ISOFORM X1"/>
    <property type="match status" value="1"/>
</dbReference>
<keyword evidence="7" id="KW-1133">Transmembrane helix</keyword>
<dbReference type="PROSITE" id="PS50127">
    <property type="entry name" value="UBC_2"/>
    <property type="match status" value="1"/>
</dbReference>
<reference evidence="9" key="2">
    <citation type="submission" date="2020-03" db="EMBL/GenBank/DDBJ databases">
        <title>Walnut 2.0.</title>
        <authorList>
            <person name="Marrano A."/>
            <person name="Britton M."/>
            <person name="Zimin A.V."/>
            <person name="Zaini P.A."/>
            <person name="Workman R."/>
            <person name="Puiu D."/>
            <person name="Bianco L."/>
            <person name="Allen B.J."/>
            <person name="Troggio M."/>
            <person name="Leslie C.A."/>
            <person name="Timp W."/>
            <person name="Dendekar A."/>
            <person name="Salzberg S.L."/>
            <person name="Neale D.B."/>
        </authorList>
    </citation>
    <scope>NUCLEOTIDE SEQUENCE</scope>
    <source>
        <tissue evidence="9">Leaves</tissue>
    </source>
</reference>
<evidence type="ECO:0000259" key="8">
    <source>
        <dbReference type="PROSITE" id="PS50127"/>
    </source>
</evidence>
<dbReference type="Gramene" id="Jr01_21140_p1">
    <property type="protein sequence ID" value="cds.Jr01_21140_p1"/>
    <property type="gene ID" value="Jr01_21140"/>
</dbReference>
<proteinExistence type="predicted"/>
<evidence type="ECO:0000256" key="4">
    <source>
        <dbReference type="ARBA" id="ARBA00022786"/>
    </source>
</evidence>
<feature type="transmembrane region" description="Helical" evidence="7">
    <location>
        <begin position="18"/>
        <end position="36"/>
    </location>
</feature>
<dbReference type="InterPro" id="IPR016135">
    <property type="entry name" value="UBQ-conjugating_enzyme/RWD"/>
</dbReference>
<keyword evidence="5" id="KW-0067">ATP-binding</keyword>
<dbReference type="SMART" id="SM00212">
    <property type="entry name" value="UBCc"/>
    <property type="match status" value="1"/>
</dbReference>
<dbReference type="GO" id="GO:0061631">
    <property type="term" value="F:ubiquitin conjugating enzyme activity"/>
    <property type="evidence" value="ECO:0007669"/>
    <property type="project" value="UniProtKB-EC"/>
</dbReference>
<feature type="compositionally biased region" description="Polar residues" evidence="6">
    <location>
        <begin position="92"/>
        <end position="114"/>
    </location>
</feature>
<dbReference type="PANTHER" id="PTHR46116">
    <property type="entry name" value="(E3-INDEPENDENT) E2 UBIQUITIN-CONJUGATING ENZYME"/>
    <property type="match status" value="1"/>
</dbReference>
<keyword evidence="3" id="KW-0547">Nucleotide-binding</keyword>
<keyword evidence="7" id="KW-0812">Transmembrane</keyword>
<evidence type="ECO:0000313" key="9">
    <source>
        <dbReference type="EMBL" id="KAF5481289.1"/>
    </source>
</evidence>
<reference evidence="9" key="1">
    <citation type="submission" date="2015-10" db="EMBL/GenBank/DDBJ databases">
        <authorList>
            <person name="Martinez-Garcia P.J."/>
            <person name="Crepeau M.W."/>
            <person name="Puiu D."/>
            <person name="Gonzalez-Ibeas D."/>
            <person name="Whalen J."/>
            <person name="Stevens K."/>
            <person name="Paul R."/>
            <person name="Butterfield T."/>
            <person name="Britton M."/>
            <person name="Reagan R."/>
            <person name="Chakraborty S."/>
            <person name="Walawage S.L."/>
            <person name="Vasquez-Gross H.A."/>
            <person name="Cardeno C."/>
            <person name="Famula R."/>
            <person name="Pratt K."/>
            <person name="Kuruganti S."/>
            <person name="Aradhya M.K."/>
            <person name="Leslie C.A."/>
            <person name="Dandekar A.M."/>
            <person name="Salzberg S.L."/>
            <person name="Wegrzyn J.L."/>
            <person name="Langley C.H."/>
            <person name="Neale D.B."/>
        </authorList>
    </citation>
    <scope>NUCLEOTIDE SEQUENCE</scope>
    <source>
        <tissue evidence="9">Leaves</tissue>
    </source>
</reference>
<feature type="region of interest" description="Disordered" evidence="6">
    <location>
        <begin position="85"/>
        <end position="143"/>
    </location>
</feature>
<dbReference type="Proteomes" id="UP000619265">
    <property type="component" value="Unassembled WGS sequence"/>
</dbReference>
<comment type="caution">
    <text evidence="9">The sequence shown here is derived from an EMBL/GenBank/DDBJ whole genome shotgun (WGS) entry which is preliminary data.</text>
</comment>
<name>A0A833Y9G1_JUGRE</name>
<feature type="compositionally biased region" description="Low complexity" evidence="6">
    <location>
        <begin position="115"/>
        <end position="126"/>
    </location>
</feature>
<keyword evidence="7" id="KW-0472">Membrane</keyword>
<keyword evidence="4" id="KW-0833">Ubl conjugation pathway</keyword>
<evidence type="ECO:0000256" key="1">
    <source>
        <dbReference type="ARBA" id="ARBA00012486"/>
    </source>
</evidence>
<feature type="region of interest" description="Disordered" evidence="6">
    <location>
        <begin position="214"/>
        <end position="234"/>
    </location>
</feature>
<dbReference type="AlphaFoldDB" id="A0A833Y9G1"/>
<dbReference type="InterPro" id="IPR000608">
    <property type="entry name" value="UBC"/>
</dbReference>
<keyword evidence="2" id="KW-0808">Transferase</keyword>
<organism evidence="9 10">
    <name type="scientific">Juglans regia</name>
    <name type="common">English walnut</name>
    <dbReference type="NCBI Taxonomy" id="51240"/>
    <lineage>
        <taxon>Eukaryota</taxon>
        <taxon>Viridiplantae</taxon>
        <taxon>Streptophyta</taxon>
        <taxon>Embryophyta</taxon>
        <taxon>Tracheophyta</taxon>
        <taxon>Spermatophyta</taxon>
        <taxon>Magnoliopsida</taxon>
        <taxon>eudicotyledons</taxon>
        <taxon>Gunneridae</taxon>
        <taxon>Pentapetalae</taxon>
        <taxon>rosids</taxon>
        <taxon>fabids</taxon>
        <taxon>Fagales</taxon>
        <taxon>Juglandaceae</taxon>
        <taxon>Juglans</taxon>
    </lineage>
</organism>
<accession>A0A833Y9G1</accession>
<evidence type="ECO:0000256" key="3">
    <source>
        <dbReference type="ARBA" id="ARBA00022741"/>
    </source>
</evidence>
<dbReference type="FunFam" id="3.10.110.10:FF:000028">
    <property type="entry name" value="Probable ubiquitin-conjugating enzyme E2 23"/>
    <property type="match status" value="1"/>
</dbReference>